<keyword evidence="3" id="KW-1185">Reference proteome</keyword>
<evidence type="ECO:0000313" key="2">
    <source>
        <dbReference type="EMBL" id="UZJ29214.1"/>
    </source>
</evidence>
<dbReference type="RefSeq" id="WP_265360772.1">
    <property type="nucleotide sequence ID" value="NZ_CP110636.1"/>
</dbReference>
<protein>
    <submittedName>
        <fullName evidence="2">Uncharacterized protein</fullName>
    </submittedName>
</protein>
<sequence length="94" mass="10283">MLEYRPAGRGHDTDQTRADDGSVHTELTGEIRGDGRGECTAGHLSDAQVYPLLLLLRACFGFFVHLQPLIAPSIHLARRSDQLAESKVPNLGNM</sequence>
<name>A0ABY6P602_9ACTN</name>
<accession>A0ABY6P602</accession>
<evidence type="ECO:0000313" key="3">
    <source>
        <dbReference type="Proteomes" id="UP001164959"/>
    </source>
</evidence>
<organism evidence="2 3">
    <name type="scientific">Streptomyces endophytica</name>
    <dbReference type="NCBI Taxonomy" id="2991496"/>
    <lineage>
        <taxon>Bacteria</taxon>
        <taxon>Bacillati</taxon>
        <taxon>Actinomycetota</taxon>
        <taxon>Actinomycetes</taxon>
        <taxon>Kitasatosporales</taxon>
        <taxon>Streptomycetaceae</taxon>
        <taxon>Streptomyces</taxon>
    </lineage>
</organism>
<dbReference type="Proteomes" id="UP001164959">
    <property type="component" value="Chromosome"/>
</dbReference>
<evidence type="ECO:0000256" key="1">
    <source>
        <dbReference type="SAM" id="MobiDB-lite"/>
    </source>
</evidence>
<gene>
    <name evidence="2" type="ORF">OJ254_00135</name>
</gene>
<reference evidence="2" key="1">
    <citation type="submission" date="2022-11" db="EMBL/GenBank/DDBJ databases">
        <title>Identification and genomic analyses of a novel endophytic actinobacterium Streptomyces endophytica sp. nov. with potential for biocontrol of Yam anthracnose.</title>
        <authorList>
            <person name="Huang X."/>
        </authorList>
    </citation>
    <scope>NUCLEOTIDE SEQUENCE</scope>
    <source>
        <strain evidence="2">HNM0140</strain>
    </source>
</reference>
<proteinExistence type="predicted"/>
<feature type="compositionally biased region" description="Basic and acidic residues" evidence="1">
    <location>
        <begin position="9"/>
        <end position="37"/>
    </location>
</feature>
<dbReference type="EMBL" id="CP110636">
    <property type="protein sequence ID" value="UZJ29214.1"/>
    <property type="molecule type" value="Genomic_DNA"/>
</dbReference>
<feature type="region of interest" description="Disordered" evidence="1">
    <location>
        <begin position="1"/>
        <end position="37"/>
    </location>
</feature>